<sequence length="547" mass="56681">MTEVSTEPVAAEAAAAPPVEKPPEPEPQAAAPAQLEHTPGGIPVVPLAVTTANTTVGLVASAALVGGPLAASLAATGAAVVSAAAAHSRRAAQKRAAARTPTSSASAARSGRASVAGRVPAQNNGSSSASRSKKRGARKGLGRAKARAAHGSAGIAGGSAGAKHRAVKAPTAKPHAVGKPPAGHRLAESRKGAGKSKAPWRAGASHSGRAGGIARRVGAVKAARAASRKAAPTRQAARVQGAAARRAVADTRRATAAGRTAARLTGKGRAGRALAKGLLRAARARDGAVAKARAARDQRSKKVVAAKRVALRKASARQRARSALRRSAARFHMRRALAGLLALPLGVLGLVLTPLGRKLNWMWLQNLGLRLYRRMVGAARAERAARDKAIRTDLADEEADIDTAADDEIGDTAERPDHLIPITTPPLVDEGENVSGFRFEEHAAEMESAAGSYEPDGCMEILSMVENLPEALTSIANTMRVLAERSDSEFPLEKEVADGFEEIYKAVLAAVSTAEDLGPTFRRVHEQDIARHEDPRNGPEAEKGWNV</sequence>
<protein>
    <submittedName>
        <fullName evidence="3">Uncharacterized protein</fullName>
    </submittedName>
</protein>
<evidence type="ECO:0000313" key="3">
    <source>
        <dbReference type="EMBL" id="QSY50191.1"/>
    </source>
</evidence>
<feature type="region of interest" description="Disordered" evidence="1">
    <location>
        <begin position="1"/>
        <end position="38"/>
    </location>
</feature>
<keyword evidence="2" id="KW-0812">Transmembrane</keyword>
<feature type="compositionally biased region" description="Low complexity" evidence="1">
    <location>
        <begin position="201"/>
        <end position="213"/>
    </location>
</feature>
<dbReference type="Proteomes" id="UP000671836">
    <property type="component" value="Chromosome"/>
</dbReference>
<feature type="region of interest" description="Disordered" evidence="1">
    <location>
        <begin position="527"/>
        <end position="547"/>
    </location>
</feature>
<name>A0ABX7RRW7_9ACTN</name>
<accession>A0ABX7RRW7</accession>
<feature type="transmembrane region" description="Helical" evidence="2">
    <location>
        <begin position="336"/>
        <end position="355"/>
    </location>
</feature>
<keyword evidence="2" id="KW-1133">Transmembrane helix</keyword>
<evidence type="ECO:0000256" key="1">
    <source>
        <dbReference type="SAM" id="MobiDB-lite"/>
    </source>
</evidence>
<proteinExistence type="predicted"/>
<feature type="compositionally biased region" description="Low complexity" evidence="1">
    <location>
        <begin position="7"/>
        <end position="18"/>
    </location>
</feature>
<evidence type="ECO:0000313" key="4">
    <source>
        <dbReference type="Proteomes" id="UP000671836"/>
    </source>
</evidence>
<evidence type="ECO:0000256" key="2">
    <source>
        <dbReference type="SAM" id="Phobius"/>
    </source>
</evidence>
<feature type="compositionally biased region" description="Low complexity" evidence="1">
    <location>
        <begin position="98"/>
        <end position="130"/>
    </location>
</feature>
<dbReference type="EMBL" id="CP071595">
    <property type="protein sequence ID" value="QSY50191.1"/>
    <property type="molecule type" value="Genomic_DNA"/>
</dbReference>
<reference evidence="3 4" key="1">
    <citation type="submission" date="2021-03" db="EMBL/GenBank/DDBJ databases">
        <title>Streptomyces strains.</title>
        <authorList>
            <person name="Lund M.B."/>
            <person name="Toerring T."/>
        </authorList>
    </citation>
    <scope>NUCLEOTIDE SEQUENCE [LARGE SCALE GENOMIC DNA]</scope>
    <source>
        <strain evidence="3 4">KCC S-1010</strain>
    </source>
</reference>
<feature type="region of interest" description="Disordered" evidence="1">
    <location>
        <begin position="92"/>
        <end position="213"/>
    </location>
</feature>
<keyword evidence="4" id="KW-1185">Reference proteome</keyword>
<gene>
    <name evidence="3" type="ORF">J3S04_03815</name>
</gene>
<organism evidence="3 4">
    <name type="scientific">Streptomyces griseocarneus</name>
    <dbReference type="NCBI Taxonomy" id="51201"/>
    <lineage>
        <taxon>Bacteria</taxon>
        <taxon>Bacillati</taxon>
        <taxon>Actinomycetota</taxon>
        <taxon>Actinomycetes</taxon>
        <taxon>Kitasatosporales</taxon>
        <taxon>Streptomycetaceae</taxon>
        <taxon>Streptomyces</taxon>
    </lineage>
</organism>
<keyword evidence="2" id="KW-0472">Membrane</keyword>
<feature type="compositionally biased region" description="Basic residues" evidence="1">
    <location>
        <begin position="131"/>
        <end position="148"/>
    </location>
</feature>